<keyword evidence="4" id="KW-1185">Reference proteome</keyword>
<protein>
    <submittedName>
        <fullName evidence="3">Uncharacterized protein</fullName>
    </submittedName>
</protein>
<dbReference type="PANTHER" id="PTHR33671:SF2">
    <property type="entry name" value="N-METHYLTRANSFERASE, PUTATIVE (DUF688)-RELATED"/>
    <property type="match status" value="1"/>
</dbReference>
<dbReference type="InterPro" id="IPR007789">
    <property type="entry name" value="DUF688"/>
</dbReference>
<keyword evidence="2" id="KW-0732">Signal</keyword>
<sequence length="738" mass="80434">MPGWRSIFVCLLCVLSDDIEVICLWHGEPPGNVVGVDLADGGGAGCGGNGEGGGGCGGGGGGGCGGGGGGGGVVEEEVVVEEKWPITKVKREEAVLISSGTSEAEVKRKTNNSLRKIPRLPFYKSELKSGPIRNPGTVPFTWEQTPGRPKDGSKSKSQAIERPPVAPKLPPGRILNVKQQALDKGSDSTKSMWTRTGNVPANSQSVSNSHNKVTKCESSIEEMEETASSSTEDSDEAYVDALETLSRTESLFLNCSVSGVSGLDGADLKPSGTFATDPQTRDFMMGRFLPAAKAMASETPPYSTRKPPIAREQPRPRIISVDKRLPIRQHSPNNVHFPAQDKRLEESDDEDDFDRHENLSSSVCGLLPRFCLKNSFCLLNPVPGMRVQAQEPVVSVRGGRAQAWNSYSSSCSDNQNEKVRDAAYERRSRTQTADIQQTKLELKSEPNQKTYRNKGQNLEGSPLYSRFQGSVKSPSEIQSSQSVFNEPKRHKEFRELLTCQSTKWESGAASPIEKTLYIDSVHKVESPNSNSCSSDTKRLSDDRGDDFDSPVKIREIKGTLTIDSSLQGIKHLNLVDEKGILRHKSLESVDSNFLSSPARSARGMEIDVKSNSTEDQDLCKTFIKLTSPKVSGDEKIDLESQLCMKSISSPESSHDNYSQLLLPLPLPKSPSDSWLKRTLPTVSKKNSPSWSSLGPCDYTTVQASSKTSSVNPKWETIVKTSNGHLRFSEELLAPIPEN</sequence>
<evidence type="ECO:0000256" key="1">
    <source>
        <dbReference type="SAM" id="MobiDB-lite"/>
    </source>
</evidence>
<reference evidence="3" key="1">
    <citation type="journal article" date="2022" name="Plant J.">
        <title>Strategies of tolerance reflected in two North American maple genomes.</title>
        <authorList>
            <person name="McEvoy S.L."/>
            <person name="Sezen U.U."/>
            <person name="Trouern-Trend A."/>
            <person name="McMahon S.M."/>
            <person name="Schaberg P.G."/>
            <person name="Yang J."/>
            <person name="Wegrzyn J.L."/>
            <person name="Swenson N.G."/>
        </authorList>
    </citation>
    <scope>NUCLEOTIDE SEQUENCE</scope>
    <source>
        <strain evidence="3">91603</strain>
    </source>
</reference>
<name>A0AAD5IYC1_ACENE</name>
<accession>A0AAD5IYC1</accession>
<evidence type="ECO:0000313" key="3">
    <source>
        <dbReference type="EMBL" id="KAI9176414.1"/>
    </source>
</evidence>
<feature type="region of interest" description="Disordered" evidence="1">
    <location>
        <begin position="126"/>
        <end position="235"/>
    </location>
</feature>
<feature type="compositionally biased region" description="Polar residues" evidence="1">
    <location>
        <begin position="188"/>
        <end position="211"/>
    </location>
</feature>
<dbReference type="PANTHER" id="PTHR33671">
    <property type="entry name" value="N-METHYLTRANSFERASE, PUTATIVE (DUF688)-RELATED"/>
    <property type="match status" value="1"/>
</dbReference>
<dbReference type="Proteomes" id="UP001064489">
    <property type="component" value="Chromosome 5"/>
</dbReference>
<dbReference type="EMBL" id="JAJSOW010000102">
    <property type="protein sequence ID" value="KAI9176414.1"/>
    <property type="molecule type" value="Genomic_DNA"/>
</dbReference>
<organism evidence="3 4">
    <name type="scientific">Acer negundo</name>
    <name type="common">Box elder</name>
    <dbReference type="NCBI Taxonomy" id="4023"/>
    <lineage>
        <taxon>Eukaryota</taxon>
        <taxon>Viridiplantae</taxon>
        <taxon>Streptophyta</taxon>
        <taxon>Embryophyta</taxon>
        <taxon>Tracheophyta</taxon>
        <taxon>Spermatophyta</taxon>
        <taxon>Magnoliopsida</taxon>
        <taxon>eudicotyledons</taxon>
        <taxon>Gunneridae</taxon>
        <taxon>Pentapetalae</taxon>
        <taxon>rosids</taxon>
        <taxon>malvids</taxon>
        <taxon>Sapindales</taxon>
        <taxon>Sapindaceae</taxon>
        <taxon>Hippocastanoideae</taxon>
        <taxon>Acereae</taxon>
        <taxon>Acer</taxon>
    </lineage>
</organism>
<feature type="region of interest" description="Disordered" evidence="1">
    <location>
        <begin position="524"/>
        <end position="546"/>
    </location>
</feature>
<dbReference type="AlphaFoldDB" id="A0AAD5IYC1"/>
<comment type="caution">
    <text evidence="3">The sequence shown here is derived from an EMBL/GenBank/DDBJ whole genome shotgun (WGS) entry which is preliminary data.</text>
</comment>
<feature type="chain" id="PRO_5042142612" evidence="2">
    <location>
        <begin position="17"/>
        <end position="738"/>
    </location>
</feature>
<feature type="signal peptide" evidence="2">
    <location>
        <begin position="1"/>
        <end position="16"/>
    </location>
</feature>
<gene>
    <name evidence="3" type="ORF">LWI28_002493</name>
</gene>
<reference evidence="3" key="2">
    <citation type="submission" date="2023-02" db="EMBL/GenBank/DDBJ databases">
        <authorList>
            <person name="Swenson N.G."/>
            <person name="Wegrzyn J.L."/>
            <person name="Mcevoy S.L."/>
        </authorList>
    </citation>
    <scope>NUCLEOTIDE SEQUENCE</scope>
    <source>
        <strain evidence="3">91603</strain>
        <tissue evidence="3">Leaf</tissue>
    </source>
</reference>
<dbReference type="Pfam" id="PF05097">
    <property type="entry name" value="DUF688"/>
    <property type="match status" value="1"/>
</dbReference>
<feature type="region of interest" description="Disordered" evidence="1">
    <location>
        <begin position="329"/>
        <end position="356"/>
    </location>
</feature>
<evidence type="ECO:0000313" key="4">
    <source>
        <dbReference type="Proteomes" id="UP001064489"/>
    </source>
</evidence>
<evidence type="ECO:0000256" key="2">
    <source>
        <dbReference type="SAM" id="SignalP"/>
    </source>
</evidence>
<proteinExistence type="predicted"/>